<reference evidence="11 12" key="1">
    <citation type="journal article" date="2011" name="J. Bacteriol.">
        <title>Complete genome sequence of Metallosphaera cuprina, a metal sulfide-oxidizing archaeon from a hot spring.</title>
        <authorList>
            <person name="Liu L.J."/>
            <person name="You X.Y."/>
            <person name="Zheng H."/>
            <person name="Wang S."/>
            <person name="Jiang C.Y."/>
            <person name="Liu S.J."/>
        </authorList>
    </citation>
    <scope>NUCLEOTIDE SEQUENCE [LARGE SCALE GENOMIC DNA]</scope>
    <source>
        <strain evidence="11 12">Ar-4</strain>
    </source>
</reference>
<dbReference type="GO" id="GO:0102043">
    <property type="term" value="F:isopentenyl phosphate kinase activity"/>
    <property type="evidence" value="ECO:0007669"/>
    <property type="project" value="UniProtKB-EC"/>
</dbReference>
<dbReference type="NCBIfam" id="NF040647">
    <property type="entry name" value="IPPK_Arch"/>
    <property type="match status" value="1"/>
</dbReference>
<comment type="catalytic activity">
    <reaction evidence="9">
        <text>isopentenyl phosphate + ATP = isopentenyl diphosphate + ADP</text>
        <dbReference type="Rhea" id="RHEA:33963"/>
        <dbReference type="ChEBI" id="CHEBI:30616"/>
        <dbReference type="ChEBI" id="CHEBI:65078"/>
        <dbReference type="ChEBI" id="CHEBI:128769"/>
        <dbReference type="ChEBI" id="CHEBI:456216"/>
        <dbReference type="EC" id="2.7.4.26"/>
    </reaction>
</comment>
<keyword evidence="4" id="KW-0808">Transferase</keyword>
<dbReference type="HOGENOM" id="CLU_070213_0_0_2"/>
<gene>
    <name evidence="11" type="ordered locus">Mcup_0152</name>
</gene>
<dbReference type="InterPro" id="IPR036393">
    <property type="entry name" value="AceGlu_kinase-like_sf"/>
</dbReference>
<keyword evidence="8" id="KW-0414">Isoprene biosynthesis</keyword>
<dbReference type="eggNOG" id="arCOG00860">
    <property type="taxonomic scope" value="Archaea"/>
</dbReference>
<feature type="domain" description="Aspartate/glutamate/uridylate kinase" evidence="10">
    <location>
        <begin position="7"/>
        <end position="191"/>
    </location>
</feature>
<dbReference type="GeneID" id="10492347"/>
<dbReference type="GO" id="GO:0016301">
    <property type="term" value="F:kinase activity"/>
    <property type="evidence" value="ECO:0007669"/>
    <property type="project" value="UniProtKB-KW"/>
</dbReference>
<dbReference type="InterPro" id="IPR024192">
    <property type="entry name" value="Fosfomycin_R_FomA-type"/>
</dbReference>
<keyword evidence="12" id="KW-1185">Reference proteome</keyword>
<evidence type="ECO:0000256" key="6">
    <source>
        <dbReference type="ARBA" id="ARBA00022777"/>
    </source>
</evidence>
<dbReference type="PATRIC" id="fig|1006006.8.peg.153"/>
<dbReference type="EMBL" id="CP002656">
    <property type="protein sequence ID" value="AEB94261.1"/>
    <property type="molecule type" value="Genomic_DNA"/>
</dbReference>
<dbReference type="GO" id="GO:0005524">
    <property type="term" value="F:ATP binding"/>
    <property type="evidence" value="ECO:0007669"/>
    <property type="project" value="UniProtKB-KW"/>
</dbReference>
<evidence type="ECO:0000256" key="8">
    <source>
        <dbReference type="ARBA" id="ARBA00023229"/>
    </source>
</evidence>
<name>F4FYE2_METCR</name>
<evidence type="ECO:0000256" key="3">
    <source>
        <dbReference type="ARBA" id="ARBA00017267"/>
    </source>
</evidence>
<dbReference type="AlphaFoldDB" id="F4FYE2"/>
<sequence length="224" mass="24431">MGKPSRVIKLGGSVITCKSVPYCLDVQVIRQCIGELSSFAEGLVLVHGGGSFGHYEASRSNNVRITLTAASMQELNAYILREMALKGIKAFPLPGRFYSKETIETILDYGHVPVLYGDIKQNGEIVSGDDLTVLVAKEYSLTALFATDVDGVLLGNRVVNEISSPIKLDTLASKSLDITGGMQRKIEKIFQHKVDAVIFNGKKKGNVYNALHGERIGTFIKVRK</sequence>
<dbReference type="EC" id="2.7.4.26" evidence="2"/>
<evidence type="ECO:0000259" key="10">
    <source>
        <dbReference type="Pfam" id="PF00696"/>
    </source>
</evidence>
<evidence type="ECO:0000256" key="2">
    <source>
        <dbReference type="ARBA" id="ARBA00012908"/>
    </source>
</evidence>
<evidence type="ECO:0000313" key="12">
    <source>
        <dbReference type="Proteomes" id="UP000007812"/>
    </source>
</evidence>
<dbReference type="OrthoDB" id="15328at2157"/>
<keyword evidence="5" id="KW-0547">Nucleotide-binding</keyword>
<evidence type="ECO:0000313" key="11">
    <source>
        <dbReference type="EMBL" id="AEB94261.1"/>
    </source>
</evidence>
<dbReference type="PANTHER" id="PTHR43654:SF1">
    <property type="entry name" value="ISOPENTENYL PHOSPHATE KINASE"/>
    <property type="match status" value="1"/>
</dbReference>
<dbReference type="PANTHER" id="PTHR43654">
    <property type="entry name" value="GLUTAMATE 5-KINASE"/>
    <property type="match status" value="1"/>
</dbReference>
<protein>
    <recommendedName>
        <fullName evidence="3">Isopentenyl phosphate kinase</fullName>
        <ecNumber evidence="2">2.7.4.26</ecNumber>
    </recommendedName>
</protein>
<dbReference type="GO" id="GO:0005829">
    <property type="term" value="C:cytosol"/>
    <property type="evidence" value="ECO:0007669"/>
    <property type="project" value="TreeGrafter"/>
</dbReference>
<evidence type="ECO:0000256" key="4">
    <source>
        <dbReference type="ARBA" id="ARBA00022679"/>
    </source>
</evidence>
<evidence type="ECO:0000256" key="5">
    <source>
        <dbReference type="ARBA" id="ARBA00022741"/>
    </source>
</evidence>
<accession>F4FYE2</accession>
<dbReference type="InterPro" id="IPR001048">
    <property type="entry name" value="Asp/Glu/Uridylate_kinase"/>
</dbReference>
<dbReference type="Pfam" id="PF00696">
    <property type="entry name" value="AA_kinase"/>
    <property type="match status" value="1"/>
</dbReference>
<dbReference type="KEGG" id="mcn:Mcup_0152"/>
<dbReference type="Gene3D" id="3.40.1160.10">
    <property type="entry name" value="Acetylglutamate kinase-like"/>
    <property type="match status" value="1"/>
</dbReference>
<proteinExistence type="inferred from homology"/>
<organism evidence="11 12">
    <name type="scientific">Metallosphaera cuprina (strain Ar-4)</name>
    <dbReference type="NCBI Taxonomy" id="1006006"/>
    <lineage>
        <taxon>Archaea</taxon>
        <taxon>Thermoproteota</taxon>
        <taxon>Thermoprotei</taxon>
        <taxon>Sulfolobales</taxon>
        <taxon>Sulfolobaceae</taxon>
        <taxon>Metallosphaera</taxon>
    </lineage>
</organism>
<dbReference type="SUPFAM" id="SSF53633">
    <property type="entry name" value="Carbamate kinase-like"/>
    <property type="match status" value="1"/>
</dbReference>
<evidence type="ECO:0000256" key="1">
    <source>
        <dbReference type="ARBA" id="ARBA00010540"/>
    </source>
</evidence>
<evidence type="ECO:0000256" key="7">
    <source>
        <dbReference type="ARBA" id="ARBA00022840"/>
    </source>
</evidence>
<dbReference type="STRING" id="1006006.Mcup_0152"/>
<dbReference type="GO" id="GO:0016114">
    <property type="term" value="P:terpenoid biosynthetic process"/>
    <property type="evidence" value="ECO:0007669"/>
    <property type="project" value="TreeGrafter"/>
</dbReference>
<dbReference type="Proteomes" id="UP000007812">
    <property type="component" value="Chromosome"/>
</dbReference>
<dbReference type="RefSeq" id="WP_013736761.1">
    <property type="nucleotide sequence ID" value="NC_015435.1"/>
</dbReference>
<keyword evidence="7" id="KW-0067">ATP-binding</keyword>
<evidence type="ECO:0000256" key="9">
    <source>
        <dbReference type="ARBA" id="ARBA00049063"/>
    </source>
</evidence>
<comment type="similarity">
    <text evidence="1">Belongs to the isopentenyl phosphate kinase family.</text>
</comment>
<keyword evidence="6 11" id="KW-0418">Kinase</keyword>